<dbReference type="PANTHER" id="PTHR34584:SF1">
    <property type="entry name" value="NA(+)_H(+) ANTIPORTER SUBUNIT E1"/>
    <property type="match status" value="1"/>
</dbReference>
<proteinExistence type="inferred from homology"/>
<dbReference type="EMBL" id="JBHSKF010000006">
    <property type="protein sequence ID" value="MFC5288511.1"/>
    <property type="molecule type" value="Genomic_DNA"/>
</dbReference>
<comment type="subcellular location">
    <subcellularLocation>
        <location evidence="1">Cell membrane</location>
        <topology evidence="1">Multi-pass membrane protein</topology>
    </subcellularLocation>
</comment>
<keyword evidence="3" id="KW-1003">Cell membrane</keyword>
<protein>
    <submittedName>
        <fullName evidence="7">Na+/H+ antiporter subunit E</fullName>
    </submittedName>
</protein>
<keyword evidence="8" id="KW-1185">Reference proteome</keyword>
<gene>
    <name evidence="7" type="ORF">ACFPM7_15730</name>
</gene>
<organism evidence="7 8">
    <name type="scientific">Actinokineospora guangxiensis</name>
    <dbReference type="NCBI Taxonomy" id="1490288"/>
    <lineage>
        <taxon>Bacteria</taxon>
        <taxon>Bacillati</taxon>
        <taxon>Actinomycetota</taxon>
        <taxon>Actinomycetes</taxon>
        <taxon>Pseudonocardiales</taxon>
        <taxon>Pseudonocardiaceae</taxon>
        <taxon>Actinokineospora</taxon>
    </lineage>
</organism>
<evidence type="ECO:0000256" key="5">
    <source>
        <dbReference type="ARBA" id="ARBA00022989"/>
    </source>
</evidence>
<evidence type="ECO:0000313" key="7">
    <source>
        <dbReference type="EMBL" id="MFC5288511.1"/>
    </source>
</evidence>
<evidence type="ECO:0000256" key="1">
    <source>
        <dbReference type="ARBA" id="ARBA00004651"/>
    </source>
</evidence>
<evidence type="ECO:0000256" key="6">
    <source>
        <dbReference type="ARBA" id="ARBA00023136"/>
    </source>
</evidence>
<accession>A0ABW0EQV4</accession>
<dbReference type="PANTHER" id="PTHR34584">
    <property type="entry name" value="NA(+)/H(+) ANTIPORTER SUBUNIT E1"/>
    <property type="match status" value="1"/>
</dbReference>
<keyword evidence="6" id="KW-0472">Membrane</keyword>
<reference evidence="8" key="1">
    <citation type="journal article" date="2019" name="Int. J. Syst. Evol. Microbiol.">
        <title>The Global Catalogue of Microorganisms (GCM) 10K type strain sequencing project: providing services to taxonomists for standard genome sequencing and annotation.</title>
        <authorList>
            <consortium name="The Broad Institute Genomics Platform"/>
            <consortium name="The Broad Institute Genome Sequencing Center for Infectious Disease"/>
            <person name="Wu L."/>
            <person name="Ma J."/>
        </authorList>
    </citation>
    <scope>NUCLEOTIDE SEQUENCE [LARGE SCALE GENOMIC DNA]</scope>
    <source>
        <strain evidence="8">CCUG 59778</strain>
    </source>
</reference>
<dbReference type="RefSeq" id="WP_378248357.1">
    <property type="nucleotide sequence ID" value="NZ_JBHSKF010000006.1"/>
</dbReference>
<evidence type="ECO:0000256" key="3">
    <source>
        <dbReference type="ARBA" id="ARBA00022475"/>
    </source>
</evidence>
<sequence>MTALLRVLVLTGTYLLVLTSAHPADILTGLVLATVLVLARGRVRGSEPLPARAVLSRLAGVPALLGGTLVDLVRGTWRTAVCLIGPGSGNAGLVEVPIPGGERGSAVAWGVRVGFVPDTVVVEVDKERGRMLLHVLDASDPEAVIAEQHDSYRRRQRRVFP</sequence>
<keyword evidence="4" id="KW-0812">Transmembrane</keyword>
<dbReference type="Pfam" id="PF01899">
    <property type="entry name" value="MNHE"/>
    <property type="match status" value="1"/>
</dbReference>
<comment type="similarity">
    <text evidence="2">Belongs to the CPA3 antiporters (TC 2.A.63) subunit E family.</text>
</comment>
<evidence type="ECO:0000313" key="8">
    <source>
        <dbReference type="Proteomes" id="UP001596157"/>
    </source>
</evidence>
<comment type="caution">
    <text evidence="7">The sequence shown here is derived from an EMBL/GenBank/DDBJ whole genome shotgun (WGS) entry which is preliminary data.</text>
</comment>
<dbReference type="Proteomes" id="UP001596157">
    <property type="component" value="Unassembled WGS sequence"/>
</dbReference>
<evidence type="ECO:0000256" key="2">
    <source>
        <dbReference type="ARBA" id="ARBA00006228"/>
    </source>
</evidence>
<dbReference type="InterPro" id="IPR002758">
    <property type="entry name" value="Cation_antiport_E"/>
</dbReference>
<name>A0ABW0EQV4_9PSEU</name>
<evidence type="ECO:0000256" key="4">
    <source>
        <dbReference type="ARBA" id="ARBA00022692"/>
    </source>
</evidence>
<keyword evidence="5" id="KW-1133">Transmembrane helix</keyword>